<evidence type="ECO:0008006" key="3">
    <source>
        <dbReference type="Google" id="ProtNLM"/>
    </source>
</evidence>
<organism evidence="1 2">
    <name type="scientific">Streptomyces millisiae</name>
    <dbReference type="NCBI Taxonomy" id="3075542"/>
    <lineage>
        <taxon>Bacteria</taxon>
        <taxon>Bacillati</taxon>
        <taxon>Actinomycetota</taxon>
        <taxon>Actinomycetes</taxon>
        <taxon>Kitasatosporales</taxon>
        <taxon>Streptomycetaceae</taxon>
        <taxon>Streptomyces</taxon>
    </lineage>
</organism>
<dbReference type="RefSeq" id="WP_311603185.1">
    <property type="nucleotide sequence ID" value="NZ_JAVREM010000065.1"/>
</dbReference>
<reference evidence="2" key="1">
    <citation type="submission" date="2023-07" db="EMBL/GenBank/DDBJ databases">
        <title>30 novel species of actinomycetes from the DSMZ collection.</title>
        <authorList>
            <person name="Nouioui I."/>
        </authorList>
    </citation>
    <scope>NUCLEOTIDE SEQUENCE [LARGE SCALE GENOMIC DNA]</scope>
    <source>
        <strain evidence="2">DSM 44918</strain>
    </source>
</reference>
<dbReference type="EMBL" id="JAVREM010000065">
    <property type="protein sequence ID" value="MDT0322532.1"/>
    <property type="molecule type" value="Genomic_DNA"/>
</dbReference>
<evidence type="ECO:0000313" key="2">
    <source>
        <dbReference type="Proteomes" id="UP001183420"/>
    </source>
</evidence>
<sequence>MLVQPGQSLLGSKRGIRRYLGLGEDIAAGYDSDRTRGPHRMLVRRRGEVVLDISKTVVVITAKSAGCEVFGLATAGVRLA</sequence>
<name>A0ABU2LY62_9ACTN</name>
<proteinExistence type="predicted"/>
<comment type="caution">
    <text evidence="1">The sequence shown here is derived from an EMBL/GenBank/DDBJ whole genome shotgun (WGS) entry which is preliminary data.</text>
</comment>
<accession>A0ABU2LY62</accession>
<evidence type="ECO:0000313" key="1">
    <source>
        <dbReference type="EMBL" id="MDT0322532.1"/>
    </source>
</evidence>
<protein>
    <recommendedName>
        <fullName evidence="3">Transposase</fullName>
    </recommendedName>
</protein>
<gene>
    <name evidence="1" type="ORF">RNC47_29870</name>
</gene>
<keyword evidence="2" id="KW-1185">Reference proteome</keyword>
<dbReference type="Proteomes" id="UP001183420">
    <property type="component" value="Unassembled WGS sequence"/>
</dbReference>